<name>A0AAU8EQC5_9MICC</name>
<proteinExistence type="predicted"/>
<dbReference type="InterPro" id="IPR013320">
    <property type="entry name" value="ConA-like_dom_sf"/>
</dbReference>
<dbReference type="RefSeq" id="WP_353712085.1">
    <property type="nucleotide sequence ID" value="NZ_CP159279.1"/>
</dbReference>
<accession>A0AAU8EQC5</accession>
<reference evidence="2" key="1">
    <citation type="submission" date="2024-06" db="EMBL/GenBank/DDBJ databases">
        <title>Biodegradation of dimethachlon by Arthrobacter sp. K5: mechanistic insights and ecological implications.</title>
        <authorList>
            <person name="Hu S."/>
            <person name="Lu P."/>
        </authorList>
    </citation>
    <scope>NUCLEOTIDE SEQUENCE</scope>
    <source>
        <strain evidence="2">K5</strain>
    </source>
</reference>
<feature type="signal peptide" evidence="1">
    <location>
        <begin position="1"/>
        <end position="31"/>
    </location>
</feature>
<protein>
    <submittedName>
        <fullName evidence="2">Uncharacterized protein</fullName>
    </submittedName>
</protein>
<gene>
    <name evidence="2" type="ORF">ABRP34_02125</name>
</gene>
<evidence type="ECO:0000313" key="2">
    <source>
        <dbReference type="EMBL" id="XCH11835.1"/>
    </source>
</evidence>
<keyword evidence="1" id="KW-0732">Signal</keyword>
<dbReference type="SUPFAM" id="SSF49899">
    <property type="entry name" value="Concanavalin A-like lectins/glucanases"/>
    <property type="match status" value="1"/>
</dbReference>
<dbReference type="EMBL" id="CP159279">
    <property type="protein sequence ID" value="XCH11835.1"/>
    <property type="molecule type" value="Genomic_DNA"/>
</dbReference>
<evidence type="ECO:0000256" key="1">
    <source>
        <dbReference type="SAM" id="SignalP"/>
    </source>
</evidence>
<feature type="chain" id="PRO_5043761945" evidence="1">
    <location>
        <begin position="32"/>
        <end position="243"/>
    </location>
</feature>
<dbReference type="AlphaFoldDB" id="A0AAU8EQC5"/>
<dbReference type="Gene3D" id="2.60.120.200">
    <property type="match status" value="1"/>
</dbReference>
<sequence>MGELRKLGTIGSLGLLLSGSLIFGSSQAALAATCRPGTAVPVSNLGGKVLTSTTFEGNTIAPFVATRSGNGIVAVASPRAHTGTCSVRLRATDTVGSVANMGYGLEAGTKRASAEAWVNIVSGGLRGNNVPYVRFFSGGTRIADVFRDNATGTPWLRTTNPNGTFSYTKLLARNMTLNTWHHVQMQVRAEGDKSSIEIWLDGARVYSNNRLVLGATSLSKVQFGAEHPRQMGDSYIDDVVVRR</sequence>
<organism evidence="2">
    <name type="scientific">Arthrobacter sp. K5</name>
    <dbReference type="NCBI Taxonomy" id="2839623"/>
    <lineage>
        <taxon>Bacteria</taxon>
        <taxon>Bacillati</taxon>
        <taxon>Actinomycetota</taxon>
        <taxon>Actinomycetes</taxon>
        <taxon>Micrococcales</taxon>
        <taxon>Micrococcaceae</taxon>
        <taxon>Arthrobacter</taxon>
    </lineage>
</organism>